<dbReference type="AlphaFoldDB" id="A0A2A7RZH9"/>
<evidence type="ECO:0000313" key="2">
    <source>
        <dbReference type="EMBL" id="PEH40063.1"/>
    </source>
</evidence>
<evidence type="ECO:0000313" key="1">
    <source>
        <dbReference type="EMBL" id="PEH36465.1"/>
    </source>
</evidence>
<dbReference type="Proteomes" id="UP000220629">
    <property type="component" value="Unassembled WGS sequence"/>
</dbReference>
<gene>
    <name evidence="1" type="ORF">CRM94_17595</name>
    <name evidence="2" type="ORF">CRM94_38280</name>
</gene>
<evidence type="ECO:0000313" key="3">
    <source>
        <dbReference type="Proteomes" id="UP000220629"/>
    </source>
</evidence>
<protein>
    <submittedName>
        <fullName evidence="1">Uncharacterized protein</fullName>
    </submittedName>
</protein>
<dbReference type="EMBL" id="PDDY01000004">
    <property type="protein sequence ID" value="PEH36465.1"/>
    <property type="molecule type" value="Genomic_DNA"/>
</dbReference>
<accession>A0A2A7RZH9</accession>
<organism evidence="1 3">
    <name type="scientific">Burkholderia gladioli</name>
    <name type="common">Pseudomonas marginata</name>
    <name type="synonym">Phytomonas marginata</name>
    <dbReference type="NCBI Taxonomy" id="28095"/>
    <lineage>
        <taxon>Bacteria</taxon>
        <taxon>Pseudomonadati</taxon>
        <taxon>Pseudomonadota</taxon>
        <taxon>Betaproteobacteria</taxon>
        <taxon>Burkholderiales</taxon>
        <taxon>Burkholderiaceae</taxon>
        <taxon>Burkholderia</taxon>
    </lineage>
</organism>
<dbReference type="EMBL" id="PDDY01000004">
    <property type="protein sequence ID" value="PEH40063.1"/>
    <property type="molecule type" value="Genomic_DNA"/>
</dbReference>
<name>A0A2A7RZH9_BURGA</name>
<reference evidence="1" key="1">
    <citation type="submission" date="2017-09" db="EMBL/GenBank/DDBJ databases">
        <title>FDA dAtabase for Regulatory Grade micrObial Sequences (FDA-ARGOS): Supporting development and validation of Infectious Disease Dx tests.</title>
        <authorList>
            <person name="Minogue T."/>
            <person name="Wolcott M."/>
            <person name="Wasieloski L."/>
            <person name="Aguilar W."/>
            <person name="Moore D."/>
            <person name="Tallon L.J."/>
            <person name="Sadzewicz L."/>
            <person name="Ott S."/>
            <person name="Zhao X."/>
            <person name="Nagaraj S."/>
            <person name="Vavikolanu K."/>
            <person name="Aluvathingal J."/>
            <person name="Nadendla S."/>
            <person name="Sichtig H."/>
        </authorList>
    </citation>
    <scope>NUCLEOTIDE SEQUENCE</scope>
    <source>
        <strain evidence="1">FDAARGOS_390</strain>
    </source>
</reference>
<dbReference type="RefSeq" id="WP_016038188.1">
    <property type="nucleotide sequence ID" value="NZ_CADEYI010000004.1"/>
</dbReference>
<reference evidence="3" key="2">
    <citation type="submission" date="2017-09" db="EMBL/GenBank/DDBJ databases">
        <title>FDA dAtabase for Regulatory Grade micrObial Sequences (FDA-ARGOS): Supporting development and validation of Infectious Disease Dx tests.</title>
        <authorList>
            <person name="Minogue T."/>
            <person name="Wolcott M."/>
            <person name="Wasieloski L."/>
            <person name="Aguilar W."/>
            <person name="Moore D."/>
            <person name="Tallon L."/>
            <person name="Sadzewicz L."/>
            <person name="Ott S."/>
            <person name="Zhao X."/>
            <person name="Nagaraj S."/>
            <person name="Vavikolanu K."/>
            <person name="Aluvathingal J."/>
            <person name="Nadendla S."/>
            <person name="Sichtig H."/>
        </authorList>
    </citation>
    <scope>NUCLEOTIDE SEQUENCE [LARGE SCALE GENOMIC DNA]</scope>
    <source>
        <strain evidence="3">FDAARGOS_390</strain>
    </source>
</reference>
<proteinExistence type="predicted"/>
<sequence>MPETSTEISFSDADRDVLERVRQQYSLPSIEAAAEWLVKRRLRLTSKQLNGRGRALYLVRSKPKCAS</sequence>
<comment type="caution">
    <text evidence="1">The sequence shown here is derived from an EMBL/GenBank/DDBJ whole genome shotgun (WGS) entry which is preliminary data.</text>
</comment>